<dbReference type="SMART" id="SM00382">
    <property type="entry name" value="AAA"/>
    <property type="match status" value="1"/>
</dbReference>
<dbReference type="SUPFAM" id="SSF52540">
    <property type="entry name" value="P-loop containing nucleoside triphosphate hydrolases"/>
    <property type="match status" value="2"/>
</dbReference>
<reference evidence="2 3" key="1">
    <citation type="submission" date="2023-04" db="EMBL/GenBank/DDBJ databases">
        <title>Lysobacter sp. strain UC isolated from soil sample.</title>
        <authorList>
            <person name="Choksket S."/>
            <person name="Harshvardhan F."/>
            <person name="Rana R."/>
            <person name="Patil P.B."/>
            <person name="Korpole S."/>
        </authorList>
    </citation>
    <scope>NUCLEOTIDE SEQUENCE [LARGE SCALE GENOMIC DNA]</scope>
    <source>
        <strain evidence="2 3">UC</strain>
    </source>
</reference>
<dbReference type="Gene3D" id="3.40.50.300">
    <property type="entry name" value="P-loop containing nucleotide triphosphate hydrolases"/>
    <property type="match status" value="1"/>
</dbReference>
<comment type="caution">
    <text evidence="2">The sequence shown here is derived from an EMBL/GenBank/DDBJ whole genome shotgun (WGS) entry which is preliminary data.</text>
</comment>
<gene>
    <name evidence="2" type="ORF">P8609_12730</name>
</gene>
<feature type="domain" description="AAA+ ATPase" evidence="1">
    <location>
        <begin position="265"/>
        <end position="391"/>
    </location>
</feature>
<proteinExistence type="predicted"/>
<evidence type="ECO:0000259" key="1">
    <source>
        <dbReference type="SMART" id="SM00382"/>
    </source>
</evidence>
<keyword evidence="3" id="KW-1185">Reference proteome</keyword>
<dbReference type="SUPFAM" id="SSF51306">
    <property type="entry name" value="LexA/Signal peptidase"/>
    <property type="match status" value="1"/>
</dbReference>
<dbReference type="EMBL" id="JARUHG010000004">
    <property type="protein sequence ID" value="MDR0183826.1"/>
    <property type="molecule type" value="Genomic_DNA"/>
</dbReference>
<dbReference type="RefSeq" id="WP_309262970.1">
    <property type="nucleotide sequence ID" value="NZ_JARUHG010000004.1"/>
</dbReference>
<dbReference type="Gene3D" id="2.10.109.10">
    <property type="entry name" value="Umud Fragment, subunit A"/>
    <property type="match status" value="1"/>
</dbReference>
<accession>A0ABU1CFU8</accession>
<name>A0ABU1CFU8_9GAMM</name>
<evidence type="ECO:0000313" key="2">
    <source>
        <dbReference type="EMBL" id="MDR0183826.1"/>
    </source>
</evidence>
<dbReference type="InterPro" id="IPR003593">
    <property type="entry name" value="AAA+_ATPase"/>
</dbReference>
<dbReference type="InterPro" id="IPR036286">
    <property type="entry name" value="LexA/Signal_pep-like_sf"/>
</dbReference>
<sequence length="813" mass="91954">MSTLLYAGTTPDFIQSTTHNAIAHRLAEAFEAHYRYAPSKGEFQSWQNSLRSFSDVLRTGDLMQQGILLEYQLPLSSKRIDAILTGRDDGRDRAVIVELKQWSASEFGSHDDLLRTWVGGSHRDVLHPAVQANQYRRYLEDMHSVFHEERDRVVLEACAYLHNYRPISADPLFDVRSEAVRQLVPVFTAADVSALAAHLSRRLGEGDGERVMDRVASSRYRPAKKLLTHVSKVIREEPAFVLLDEQQVIFNQVLAAVETATQDSRKHVFLVHGGPGTGKSVLALNLLGALSAKGYNAQHATGSKAFTKTLQKIVGRQASQQFRYFNNFGQASRNDIDVLLCDEAHRIRATSNHRYTKKEQLSDRPQIQEIIDATRIAVFFVDDQQVVRPDEIGSSALIRESATNYGCVLHESVLETQFRCAGSEGFVNWVDNTLEVRRTANVLFDQEQETFEFGIVDSPEALDELVRRKADEGHSARLVAGYCWPWSKELRSDGQLVNDVRIGDFERPWNARPDMIGLPKGVPKAEYWAYDIGGLEQVGCIYTAQGFEFDYVGVIWGRDLRYDPGTGWTGDRAVSNDTPVKRSKDRFLALVKNTYRVLLSRGLKGCYVYFEDPETEKFVRSRTEHLGLQPRRTPSLPAKPAAVPGALLDARPFQVLRSREVRPWENSVPLLDLRISAGDFGDAQMLEQDAVEWVALPDHIRIAPGQFVAQVHGESMNRRVPNGAWVLFSSDMRGSKQGRMVLVRRHDLGDPEESGRYTLKIYDARKMETEDGPVYERIWLRPDSTDRRFEPIPLALDDDERPMIAAWVVSVLV</sequence>
<dbReference type="Proteomes" id="UP001233535">
    <property type="component" value="Unassembled WGS sequence"/>
</dbReference>
<dbReference type="InterPro" id="IPR018647">
    <property type="entry name" value="SLFN_3-like_DNA/RNA_helicase"/>
</dbReference>
<protein>
    <submittedName>
        <fullName evidence="2">DUF2075 domain-containing protein</fullName>
    </submittedName>
</protein>
<dbReference type="Pfam" id="PF09848">
    <property type="entry name" value="SLFN-g3_helicase"/>
    <property type="match status" value="1"/>
</dbReference>
<organism evidence="2 3">
    <name type="scientific">Lysobacter arvi</name>
    <dbReference type="NCBI Taxonomy" id="3038776"/>
    <lineage>
        <taxon>Bacteria</taxon>
        <taxon>Pseudomonadati</taxon>
        <taxon>Pseudomonadota</taxon>
        <taxon>Gammaproteobacteria</taxon>
        <taxon>Lysobacterales</taxon>
        <taxon>Lysobacteraceae</taxon>
        <taxon>Lysobacter</taxon>
    </lineage>
</organism>
<evidence type="ECO:0000313" key="3">
    <source>
        <dbReference type="Proteomes" id="UP001233535"/>
    </source>
</evidence>
<dbReference type="InterPro" id="IPR027417">
    <property type="entry name" value="P-loop_NTPase"/>
</dbReference>